<dbReference type="InterPro" id="IPR002156">
    <property type="entry name" value="RNaseH_domain"/>
</dbReference>
<dbReference type="InterPro" id="IPR012337">
    <property type="entry name" value="RNaseH-like_sf"/>
</dbReference>
<dbReference type="Pfam" id="PF13456">
    <property type="entry name" value="RVT_3"/>
    <property type="match status" value="1"/>
</dbReference>
<dbReference type="Gene3D" id="3.30.420.10">
    <property type="entry name" value="Ribonuclease H-like superfamily/Ribonuclease H"/>
    <property type="match status" value="1"/>
</dbReference>
<dbReference type="InterPro" id="IPR011320">
    <property type="entry name" value="RNase_H1_N"/>
</dbReference>
<evidence type="ECO:0000259" key="1">
    <source>
        <dbReference type="PROSITE" id="PS50879"/>
    </source>
</evidence>
<dbReference type="STRING" id="4615.A0A199UIP2"/>
<dbReference type="Gene3D" id="3.40.970.10">
    <property type="entry name" value="Ribonuclease H1, N-terminal domain"/>
    <property type="match status" value="1"/>
</dbReference>
<dbReference type="InterPro" id="IPR009027">
    <property type="entry name" value="Ribosomal_bL9/RNase_H1_N"/>
</dbReference>
<dbReference type="PANTHER" id="PTHR46387:SF13">
    <property type="entry name" value="OS10G0458700 PROTEIN"/>
    <property type="match status" value="1"/>
</dbReference>
<feature type="domain" description="RNase H type-1" evidence="1">
    <location>
        <begin position="198"/>
        <end position="329"/>
    </location>
</feature>
<name>A0A199UIP2_ANACO</name>
<protein>
    <recommendedName>
        <fullName evidence="1">RNase H type-1 domain-containing protein</fullName>
    </recommendedName>
</protein>
<dbReference type="EMBL" id="LSRQ01007777">
    <property type="protein sequence ID" value="OAY64604.1"/>
    <property type="molecule type" value="Genomic_DNA"/>
</dbReference>
<gene>
    <name evidence="2" type="ORF">ACMD2_01927</name>
</gene>
<evidence type="ECO:0000313" key="3">
    <source>
        <dbReference type="Proteomes" id="UP000092600"/>
    </source>
</evidence>
<dbReference type="Pfam" id="PF01693">
    <property type="entry name" value="Cauli_VI"/>
    <property type="match status" value="1"/>
</dbReference>
<dbReference type="InterPro" id="IPR036397">
    <property type="entry name" value="RNaseH_sf"/>
</dbReference>
<dbReference type="Proteomes" id="UP000092600">
    <property type="component" value="Unassembled WGS sequence"/>
</dbReference>
<reference evidence="2 3" key="1">
    <citation type="journal article" date="2016" name="DNA Res.">
        <title>The draft genome of MD-2 pineapple using hybrid error correction of long reads.</title>
        <authorList>
            <person name="Redwan R.M."/>
            <person name="Saidin A."/>
            <person name="Kumar S.V."/>
        </authorList>
    </citation>
    <scope>NUCLEOTIDE SEQUENCE [LARGE SCALE GENOMIC DNA]</scope>
    <source>
        <strain evidence="3">cv. MD2</strain>
        <tissue evidence="2">Leaf</tissue>
    </source>
</reference>
<dbReference type="SUPFAM" id="SSF55658">
    <property type="entry name" value="L9 N-domain-like"/>
    <property type="match status" value="1"/>
</dbReference>
<dbReference type="PROSITE" id="PS50879">
    <property type="entry name" value="RNASE_H_1"/>
    <property type="match status" value="1"/>
</dbReference>
<dbReference type="FunFam" id="3.30.420.10:FF:000076">
    <property type="entry name" value="RBR-type E3 ubiquitin transferase"/>
    <property type="match status" value="1"/>
</dbReference>
<evidence type="ECO:0000313" key="2">
    <source>
        <dbReference type="EMBL" id="OAY64604.1"/>
    </source>
</evidence>
<dbReference type="AlphaFoldDB" id="A0A199UIP2"/>
<organism evidence="2 3">
    <name type="scientific">Ananas comosus</name>
    <name type="common">Pineapple</name>
    <name type="synonym">Ananas ananas</name>
    <dbReference type="NCBI Taxonomy" id="4615"/>
    <lineage>
        <taxon>Eukaryota</taxon>
        <taxon>Viridiplantae</taxon>
        <taxon>Streptophyta</taxon>
        <taxon>Embryophyta</taxon>
        <taxon>Tracheophyta</taxon>
        <taxon>Spermatophyta</taxon>
        <taxon>Magnoliopsida</taxon>
        <taxon>Liliopsida</taxon>
        <taxon>Poales</taxon>
        <taxon>Bromeliaceae</taxon>
        <taxon>Bromelioideae</taxon>
        <taxon>Ananas</taxon>
    </lineage>
</organism>
<dbReference type="GO" id="GO:0004523">
    <property type="term" value="F:RNA-DNA hybrid ribonuclease activity"/>
    <property type="evidence" value="ECO:0007669"/>
    <property type="project" value="InterPro"/>
</dbReference>
<dbReference type="CDD" id="cd09279">
    <property type="entry name" value="RNase_HI_like"/>
    <property type="match status" value="1"/>
</dbReference>
<proteinExistence type="predicted"/>
<dbReference type="SUPFAM" id="SSF53098">
    <property type="entry name" value="Ribonuclease H-like"/>
    <property type="match status" value="1"/>
</dbReference>
<sequence length="343" mass="38008">MFLRYFFRPAMEESNAFYVVRKGNTVAVYKDFNDCQAQVSSSVCNPPVSAYKGYGLRKETEDYLTSRGLRNPLYTIDAADVKEDLFGTLVPCSFQDIARSSSSPANLPKNYPDLGRSPVAQPANRKQATLFSCFPISDTSGSAPSSDHFRKTLSPGFNSVETQSINKPVAGHSRFSTDLLPNNLILGFSVEPRPISQQPMLCILEFDGASKGNPGKAGAGAVLRTEDGRVICRLREGLGIVTNNVAEYRAVILGLKYALKKGFRRVQVRGDSQLVCMQVKGLWQTKNQNMIELCKEVNELKERFLDFEISHMKREYNADADQQANIAINLPYGSISEEPGEGY</sequence>
<dbReference type="InterPro" id="IPR037056">
    <property type="entry name" value="RNase_H1_N_sf"/>
</dbReference>
<accession>A0A199UIP2</accession>
<comment type="caution">
    <text evidence="2">The sequence shown here is derived from an EMBL/GenBank/DDBJ whole genome shotgun (WGS) entry which is preliminary data.</text>
</comment>
<dbReference type="GO" id="GO:0003676">
    <property type="term" value="F:nucleic acid binding"/>
    <property type="evidence" value="ECO:0007669"/>
    <property type="project" value="InterPro"/>
</dbReference>
<dbReference type="PANTHER" id="PTHR46387">
    <property type="entry name" value="POLYNUCLEOTIDYL TRANSFERASE, RIBONUCLEASE H-LIKE SUPERFAMILY PROTEIN"/>
    <property type="match status" value="1"/>
</dbReference>